<dbReference type="NCBIfam" id="TIGR02432">
    <property type="entry name" value="lysidine_TilS_N"/>
    <property type="match status" value="1"/>
</dbReference>
<dbReference type="SMART" id="SM00977">
    <property type="entry name" value="TilS_C"/>
    <property type="match status" value="1"/>
</dbReference>
<proteinExistence type="inferred from homology"/>
<comment type="function">
    <text evidence="8">Ligates lysine onto the cytidine present at position 34 of the AUA codon-specific tRNA(Ile) that contains the anticodon CAU, in an ATP-dependent manner. Cytidine is converted to lysidine, thus changing the amino acid specificity of the tRNA from methionine to isoleucine.</text>
</comment>
<dbReference type="SUPFAM" id="SSF56037">
    <property type="entry name" value="PheT/TilS domain"/>
    <property type="match status" value="1"/>
</dbReference>
<comment type="similarity">
    <text evidence="8">Belongs to the tRNA(Ile)-lysidine synthase family.</text>
</comment>
<evidence type="ECO:0000256" key="4">
    <source>
        <dbReference type="ARBA" id="ARBA00022694"/>
    </source>
</evidence>
<dbReference type="InterPro" id="IPR014729">
    <property type="entry name" value="Rossmann-like_a/b/a_fold"/>
</dbReference>
<dbReference type="GO" id="GO:0005737">
    <property type="term" value="C:cytoplasm"/>
    <property type="evidence" value="ECO:0007669"/>
    <property type="project" value="UniProtKB-SubCell"/>
</dbReference>
<keyword evidence="5 8" id="KW-0547">Nucleotide-binding</keyword>
<reference evidence="10 11" key="1">
    <citation type="submission" date="2018-08" db="EMBL/GenBank/DDBJ databases">
        <title>Chitinophaga sp. K20C18050901, a novel bacterium isolated from forest soil.</title>
        <authorList>
            <person name="Wang C."/>
        </authorList>
    </citation>
    <scope>NUCLEOTIDE SEQUENCE [LARGE SCALE GENOMIC DNA]</scope>
    <source>
        <strain evidence="10 11">K20C18050901</strain>
    </source>
</reference>
<dbReference type="InterPro" id="IPR012796">
    <property type="entry name" value="Lysidine-tRNA-synth_C"/>
</dbReference>
<keyword evidence="4 8" id="KW-0819">tRNA processing</keyword>
<evidence type="ECO:0000256" key="2">
    <source>
        <dbReference type="ARBA" id="ARBA00022490"/>
    </source>
</evidence>
<feature type="binding site" evidence="8">
    <location>
        <begin position="28"/>
        <end position="33"/>
    </location>
    <ligand>
        <name>ATP</name>
        <dbReference type="ChEBI" id="CHEBI:30616"/>
    </ligand>
</feature>
<dbReference type="GO" id="GO:0006400">
    <property type="term" value="P:tRNA modification"/>
    <property type="evidence" value="ECO:0007669"/>
    <property type="project" value="UniProtKB-UniRule"/>
</dbReference>
<feature type="domain" description="Lysidine-tRNA(Ile) synthetase C-terminal" evidence="9">
    <location>
        <begin position="367"/>
        <end position="439"/>
    </location>
</feature>
<keyword evidence="3 8" id="KW-0436">Ligase</keyword>
<dbReference type="GO" id="GO:0005524">
    <property type="term" value="F:ATP binding"/>
    <property type="evidence" value="ECO:0007669"/>
    <property type="project" value="UniProtKB-UniRule"/>
</dbReference>
<protein>
    <recommendedName>
        <fullName evidence="8">tRNA(Ile)-lysidine synthase</fullName>
        <ecNumber evidence="8">6.3.4.19</ecNumber>
    </recommendedName>
    <alternativeName>
        <fullName evidence="8">tRNA(Ile)-2-lysyl-cytidine synthase</fullName>
    </alternativeName>
    <alternativeName>
        <fullName evidence="8">tRNA(Ile)-lysidine synthetase</fullName>
    </alternativeName>
</protein>
<keyword evidence="11" id="KW-1185">Reference proteome</keyword>
<accession>A0A3E1NZR8</accession>
<evidence type="ECO:0000256" key="8">
    <source>
        <dbReference type="HAMAP-Rule" id="MF_01161"/>
    </source>
</evidence>
<dbReference type="InterPro" id="IPR012795">
    <property type="entry name" value="tRNA_Ile_lys_synt_N"/>
</dbReference>
<evidence type="ECO:0000259" key="9">
    <source>
        <dbReference type="SMART" id="SM00977"/>
    </source>
</evidence>
<name>A0A3E1NZR8_9BACT</name>
<dbReference type="OrthoDB" id="9807403at2"/>
<dbReference type="HAMAP" id="MF_01161">
    <property type="entry name" value="tRNA_Ile_lys_synt"/>
    <property type="match status" value="1"/>
</dbReference>
<dbReference type="EMBL" id="QTJV01000007">
    <property type="protein sequence ID" value="RFM33423.1"/>
    <property type="molecule type" value="Genomic_DNA"/>
</dbReference>
<evidence type="ECO:0000256" key="7">
    <source>
        <dbReference type="ARBA" id="ARBA00048539"/>
    </source>
</evidence>
<dbReference type="Gene3D" id="3.40.50.620">
    <property type="entry name" value="HUPs"/>
    <property type="match status" value="1"/>
</dbReference>
<organism evidence="10 11">
    <name type="scientific">Chitinophaga silvisoli</name>
    <dbReference type="NCBI Taxonomy" id="2291814"/>
    <lineage>
        <taxon>Bacteria</taxon>
        <taxon>Pseudomonadati</taxon>
        <taxon>Bacteroidota</taxon>
        <taxon>Chitinophagia</taxon>
        <taxon>Chitinophagales</taxon>
        <taxon>Chitinophagaceae</taxon>
        <taxon>Chitinophaga</taxon>
    </lineage>
</organism>
<dbReference type="AlphaFoldDB" id="A0A3E1NZR8"/>
<evidence type="ECO:0000256" key="5">
    <source>
        <dbReference type="ARBA" id="ARBA00022741"/>
    </source>
</evidence>
<dbReference type="NCBIfam" id="TIGR02433">
    <property type="entry name" value="lysidine_TilS_C"/>
    <property type="match status" value="1"/>
</dbReference>
<comment type="catalytic activity">
    <reaction evidence="7 8">
        <text>cytidine(34) in tRNA(Ile2) + L-lysine + ATP = lysidine(34) in tRNA(Ile2) + AMP + diphosphate + H(+)</text>
        <dbReference type="Rhea" id="RHEA:43744"/>
        <dbReference type="Rhea" id="RHEA-COMP:10625"/>
        <dbReference type="Rhea" id="RHEA-COMP:10670"/>
        <dbReference type="ChEBI" id="CHEBI:15378"/>
        <dbReference type="ChEBI" id="CHEBI:30616"/>
        <dbReference type="ChEBI" id="CHEBI:32551"/>
        <dbReference type="ChEBI" id="CHEBI:33019"/>
        <dbReference type="ChEBI" id="CHEBI:82748"/>
        <dbReference type="ChEBI" id="CHEBI:83665"/>
        <dbReference type="ChEBI" id="CHEBI:456215"/>
        <dbReference type="EC" id="6.3.4.19"/>
    </reaction>
</comment>
<keyword evidence="6 8" id="KW-0067">ATP-binding</keyword>
<keyword evidence="2 8" id="KW-0963">Cytoplasm</keyword>
<comment type="domain">
    <text evidence="8">The N-terminal region contains the highly conserved SGGXDS motif, predicted to be a P-loop motif involved in ATP binding.</text>
</comment>
<dbReference type="Pfam" id="PF11734">
    <property type="entry name" value="TilS_C"/>
    <property type="match status" value="1"/>
</dbReference>
<evidence type="ECO:0000256" key="6">
    <source>
        <dbReference type="ARBA" id="ARBA00022840"/>
    </source>
</evidence>
<evidence type="ECO:0000256" key="1">
    <source>
        <dbReference type="ARBA" id="ARBA00004496"/>
    </source>
</evidence>
<comment type="caution">
    <text evidence="10">The sequence shown here is derived from an EMBL/GenBank/DDBJ whole genome shotgun (WGS) entry which is preliminary data.</text>
</comment>
<dbReference type="GO" id="GO:0032267">
    <property type="term" value="F:tRNA(Ile)-lysidine synthase activity"/>
    <property type="evidence" value="ECO:0007669"/>
    <property type="project" value="UniProtKB-EC"/>
</dbReference>
<dbReference type="InterPro" id="IPR012094">
    <property type="entry name" value="tRNA_Ile_lys_synt"/>
</dbReference>
<dbReference type="EC" id="6.3.4.19" evidence="8"/>
<dbReference type="CDD" id="cd01992">
    <property type="entry name" value="TilS_N"/>
    <property type="match status" value="1"/>
</dbReference>
<dbReference type="Proteomes" id="UP000261174">
    <property type="component" value="Unassembled WGS sequence"/>
</dbReference>
<evidence type="ECO:0000256" key="3">
    <source>
        <dbReference type="ARBA" id="ARBA00022598"/>
    </source>
</evidence>
<dbReference type="SUPFAM" id="SSF52402">
    <property type="entry name" value="Adenine nucleotide alpha hydrolases-like"/>
    <property type="match status" value="1"/>
</dbReference>
<dbReference type="PANTHER" id="PTHR43033:SF1">
    <property type="entry name" value="TRNA(ILE)-LYSIDINE SYNTHASE-RELATED"/>
    <property type="match status" value="1"/>
</dbReference>
<dbReference type="Pfam" id="PF01171">
    <property type="entry name" value="ATP_bind_3"/>
    <property type="match status" value="1"/>
</dbReference>
<dbReference type="RefSeq" id="WP_116855270.1">
    <property type="nucleotide sequence ID" value="NZ_QTJV01000007.1"/>
</dbReference>
<dbReference type="InterPro" id="IPR011063">
    <property type="entry name" value="TilS/TtcA_N"/>
</dbReference>
<dbReference type="PANTHER" id="PTHR43033">
    <property type="entry name" value="TRNA(ILE)-LYSIDINE SYNTHASE-RELATED"/>
    <property type="match status" value="1"/>
</dbReference>
<evidence type="ECO:0000313" key="11">
    <source>
        <dbReference type="Proteomes" id="UP000261174"/>
    </source>
</evidence>
<sequence>MELINRFKAYIAEEKLYHPGDKVLLAVSGGVDSVVMTHLYKQAGIDCGIAHCNFQLRGAESARDETFVTALANELGLPLYSIRFDTETYAGDKRISIQVAARELRYAWLEETRQKHGYTFLATAHHMQDNVETVLMNFAKGTGIAGLHGILPKQQHLIRPLLFAQKEDLLALAAANGWGYVEDSSNLTVKYTRNFFRHKVIPVIQETYPAAVPQMAASIDRFREAEQLYTEAVSRHKKRLLFKQGENFKVPVLKLQKAIPLHTLAWEIFKEFGCSPAQLPQVIDLLQSEPGKLVETPTHRIIRDRVWLLITPLEAPEAPLIVIEKETGVVSVKGGTLKLKIRTSEGAPIPASPLMACLDLDTLQFPLLMRRWKQGDYFYPLGMRKKKKLSRFFIDQKLSLIQKENIWVLESAKRVVWIIGMRIDDRCKITSNTRNMLVLEWHPI</sequence>
<evidence type="ECO:0000313" key="10">
    <source>
        <dbReference type="EMBL" id="RFM33423.1"/>
    </source>
</evidence>
<gene>
    <name evidence="8 10" type="primary">tilS</name>
    <name evidence="10" type="ORF">DXN04_19925</name>
</gene>
<comment type="subcellular location">
    <subcellularLocation>
        <location evidence="1 8">Cytoplasm</location>
    </subcellularLocation>
</comment>